<gene>
    <name evidence="1" type="ORF">AT15_01010</name>
</gene>
<dbReference type="SUPFAM" id="SSF52335">
    <property type="entry name" value="Methylglyoxal synthase-like"/>
    <property type="match status" value="1"/>
</dbReference>
<accession>A0A176K144</accession>
<comment type="caution">
    <text evidence="1">The sequence shown here is derived from an EMBL/GenBank/DDBJ whole genome shotgun (WGS) entry which is preliminary data.</text>
</comment>
<protein>
    <submittedName>
        <fullName evidence="1">Uncharacterized protein</fullName>
    </submittedName>
</protein>
<evidence type="ECO:0000313" key="2">
    <source>
        <dbReference type="Proteomes" id="UP000077339"/>
    </source>
</evidence>
<evidence type="ECO:0000313" key="1">
    <source>
        <dbReference type="EMBL" id="OAA30126.1"/>
    </source>
</evidence>
<name>A0A176K144_9BACT</name>
<dbReference type="RefSeq" id="WP_068347824.1">
    <property type="nucleotide sequence ID" value="NZ_JFHK01000015.1"/>
</dbReference>
<sequence length="438" mass="48826">MNIKRVLVTVSDRENLLELCNFLSANGAEIVSDTMNYNYLIESGIDALRLKDFFDGTHSDSEMLYLTASQMNHGKGANPGFDMVITNFNRDFDLEYESGLSIDAGKLALVSASIRNYRDIVLLTDPGDYEDAIDNMTYCGDILLQKRRRLALKGLYSISSYISTAHKEFSQLFASEKYEYLVLEYVIPTFSGGSLYKIEGYPGLLDEVHLANPSVGIEAEDVNNAAAFMKLYDLLGDVSAFLTNGKVLHASVNGHIKRHYSSHGMMYASSFTIDYPIMRRLSALGVGTFCGVFNGEAVRFAHENDIKIFTIPDRSVVNRAKELFYSSENYLVKEANKELNLNEFSRDEKLAVATAMVNPPVSGVLCDQGEARALNTGIVSELITIIKGIKYNSGSLLALNVDPVEDEYLKLKSMKFKTIMIPGIKKDYTDSILRTFLK</sequence>
<dbReference type="InterPro" id="IPR036914">
    <property type="entry name" value="MGS-like_dom_sf"/>
</dbReference>
<keyword evidence="2" id="KW-1185">Reference proteome</keyword>
<dbReference type="OrthoDB" id="9802065at2"/>
<dbReference type="STRING" id="1453497.AT15_01010"/>
<reference evidence="1 2" key="1">
    <citation type="submission" date="2014-02" db="EMBL/GenBank/DDBJ databases">
        <title>Kosmotoga genome sequencing.</title>
        <authorList>
            <person name="Pollo S.M."/>
            <person name="Charchuk R."/>
            <person name="Nesbo C.L."/>
        </authorList>
    </citation>
    <scope>NUCLEOTIDE SEQUENCE [LARGE SCALE GENOMIC DNA]</scope>
    <source>
        <strain evidence="1 2">S304</strain>
    </source>
</reference>
<organism evidence="1 2">
    <name type="scientific">Kosmotoga arenicorallina S304</name>
    <dbReference type="NCBI Taxonomy" id="1453497"/>
    <lineage>
        <taxon>Bacteria</taxon>
        <taxon>Thermotogati</taxon>
        <taxon>Thermotogota</taxon>
        <taxon>Thermotogae</taxon>
        <taxon>Kosmotogales</taxon>
        <taxon>Kosmotogaceae</taxon>
        <taxon>Kosmotoga</taxon>
    </lineage>
</organism>
<dbReference type="Gene3D" id="3.40.50.1380">
    <property type="entry name" value="Methylglyoxal synthase-like domain"/>
    <property type="match status" value="1"/>
</dbReference>
<dbReference type="PATRIC" id="fig|1453497.3.peg.212"/>
<dbReference type="AlphaFoldDB" id="A0A176K144"/>
<dbReference type="Proteomes" id="UP000077339">
    <property type="component" value="Unassembled WGS sequence"/>
</dbReference>
<proteinExistence type="predicted"/>
<dbReference type="EMBL" id="JFHK01000015">
    <property type="protein sequence ID" value="OAA30126.1"/>
    <property type="molecule type" value="Genomic_DNA"/>
</dbReference>